<proteinExistence type="predicted"/>
<name>A0AA93BF77_9BACT</name>
<organism evidence="2 3">
    <name type="scientific">Segatella copri</name>
    <dbReference type="NCBI Taxonomy" id="165179"/>
    <lineage>
        <taxon>Bacteria</taxon>
        <taxon>Pseudomonadati</taxon>
        <taxon>Bacteroidota</taxon>
        <taxon>Bacteroidia</taxon>
        <taxon>Bacteroidales</taxon>
        <taxon>Prevotellaceae</taxon>
        <taxon>Segatella</taxon>
    </lineage>
</organism>
<dbReference type="Proteomes" id="UP000283785">
    <property type="component" value="Unassembled WGS sequence"/>
</dbReference>
<evidence type="ECO:0000256" key="1">
    <source>
        <dbReference type="SAM" id="Coils"/>
    </source>
</evidence>
<comment type="caution">
    <text evidence="2">The sequence shown here is derived from an EMBL/GenBank/DDBJ whole genome shotgun (WGS) entry which is preliminary data.</text>
</comment>
<dbReference type="EMBL" id="QSAG01000001">
    <property type="protein sequence ID" value="RGW45119.1"/>
    <property type="molecule type" value="Genomic_DNA"/>
</dbReference>
<reference evidence="2 3" key="1">
    <citation type="submission" date="2018-08" db="EMBL/GenBank/DDBJ databases">
        <title>A genome reference for cultivated species of the human gut microbiota.</title>
        <authorList>
            <person name="Zou Y."/>
            <person name="Xue W."/>
            <person name="Luo G."/>
        </authorList>
    </citation>
    <scope>NUCLEOTIDE SEQUENCE [LARGE SCALE GENOMIC DNA]</scope>
    <source>
        <strain evidence="2 3">AF12-50</strain>
    </source>
</reference>
<evidence type="ECO:0000313" key="2">
    <source>
        <dbReference type="EMBL" id="RGW45119.1"/>
    </source>
</evidence>
<dbReference type="AlphaFoldDB" id="A0AA93BF77"/>
<protein>
    <submittedName>
        <fullName evidence="2">Uncharacterized protein</fullName>
    </submittedName>
</protein>
<gene>
    <name evidence="2" type="ORF">DWV76_00960</name>
</gene>
<keyword evidence="1" id="KW-0175">Coiled coil</keyword>
<accession>A0AA93BF77</accession>
<evidence type="ECO:0000313" key="3">
    <source>
        <dbReference type="Proteomes" id="UP000283785"/>
    </source>
</evidence>
<feature type="coiled-coil region" evidence="1">
    <location>
        <begin position="111"/>
        <end position="145"/>
    </location>
</feature>
<sequence>MNDIAKNLKFCFDISKFKSMSQFCKVIDIDQANLNKKMSESNTKYSFTKNDIQKICYNLGLRKEWLENSDGEMFDDKAAVSPSDWVFGKDRTPNINMVNEDNAHHNKQIVSNNDSKEVELLKEQIEDLRKQVESKDAQIKQLMDLLAKK</sequence>